<keyword evidence="10" id="KW-0238">DNA-binding</keyword>
<comment type="subunit">
    <text evidence="3">Monomer.</text>
</comment>
<comment type="cofactor">
    <cofactor evidence="1">
        <name>(6R)-5,10-methylene-5,6,7,8-tetrahydrofolate</name>
        <dbReference type="ChEBI" id="CHEBI:15636"/>
    </cofactor>
</comment>
<evidence type="ECO:0000256" key="2">
    <source>
        <dbReference type="ARBA" id="ARBA00005862"/>
    </source>
</evidence>
<feature type="site" description="Electron transfer via tryptophanyl radical" evidence="18">
    <location>
        <position position="387"/>
    </location>
</feature>
<dbReference type="PANTHER" id="PTHR11455">
    <property type="entry name" value="CRYPTOCHROME"/>
    <property type="match status" value="1"/>
</dbReference>
<evidence type="ECO:0000256" key="5">
    <source>
        <dbReference type="ARBA" id="ARBA00014046"/>
    </source>
</evidence>
<comment type="similarity">
    <text evidence="19">Belongs to the DNA photolyase family.</text>
</comment>
<evidence type="ECO:0000256" key="12">
    <source>
        <dbReference type="ARBA" id="ARBA00023239"/>
    </source>
</evidence>
<evidence type="ECO:0000256" key="18">
    <source>
        <dbReference type="PIRSR" id="PIRSR602081-2"/>
    </source>
</evidence>
<organism evidence="21 22">
    <name type="scientific">Buchnera aphidicola subsp. Schlechtendalia chinensis</name>
    <dbReference type="NCBI Taxonomy" id="118110"/>
    <lineage>
        <taxon>Bacteria</taxon>
        <taxon>Pseudomonadati</taxon>
        <taxon>Pseudomonadota</taxon>
        <taxon>Gammaproteobacteria</taxon>
        <taxon>Enterobacterales</taxon>
        <taxon>Erwiniaceae</taxon>
        <taxon>Buchnera</taxon>
    </lineage>
</organism>
<sequence>MTINLVWFRNDLRIRNNLALASACKNRKSVVLALFISVLEQWKTNLISDRKAILIHEHVISLRKELMKLNIFLHYCKSSTFLKSIDCLITFCKKNKVQKLYYNYEYEFFEKKRDNIVAKRLKKNFILSKGFHNSTLFEPGSIVNKKGEMYKKYSHFKKKCIMSLSENNFNEYSIPKKRKIFVKKNNFKISLLQFPIKKFYKQLFPIGEKKILKKLKLFLKNKIQSYNINRNCLSLNSTSMISAYLSIGVLSPIQCLSIFLKYHSNINTYTVGTCNWINELIWREFFKHLLYFYPLLSKNQVLCNWEKRIQWKNNEKHFHAWKNGRTGFPIIDAGMRQLNKIGWIHNRIRMITASFLVKNLLINWRNGEKYFISQLIDGDLALNNGNWQWIASIGNDSAPYFRIFNPIVQSKKFDNMGIFIKKYVPELKKVPISIIHDPHLWSNSIKATIKYPEPIVNLISSRKIAIKIFKLAKFTS</sequence>
<dbReference type="InterPro" id="IPR036155">
    <property type="entry name" value="Crypto/Photolyase_N_sf"/>
</dbReference>
<name>A0A172WDP2_BUCSC</name>
<comment type="cofactor">
    <cofactor evidence="17">
        <name>FAD</name>
        <dbReference type="ChEBI" id="CHEBI:57692"/>
    </cofactor>
    <text evidence="17">Binds 1 FAD per subunit.</text>
</comment>
<feature type="site" description="Electron transfer via tryptophanyl radical" evidence="18">
    <location>
        <position position="364"/>
    </location>
</feature>
<keyword evidence="8 17" id="KW-0274">FAD</keyword>
<keyword evidence="22" id="KW-1185">Reference proteome</keyword>
<feature type="binding site" evidence="17">
    <location>
        <begin position="238"/>
        <end position="242"/>
    </location>
    <ligand>
        <name>FAD</name>
        <dbReference type="ChEBI" id="CHEBI:57692"/>
    </ligand>
</feature>
<keyword evidence="12 21" id="KW-0456">Lyase</keyword>
<dbReference type="Gene3D" id="1.10.579.10">
    <property type="entry name" value="DNA Cyclobutane Dipyrimidine Photolyase, subunit A, domain 3"/>
    <property type="match status" value="1"/>
</dbReference>
<evidence type="ECO:0000256" key="8">
    <source>
        <dbReference type="ARBA" id="ARBA00022827"/>
    </source>
</evidence>
<comment type="function">
    <text evidence="15">Involved in repair of UV radiation-induced DNA damage. Catalyzes the light-dependent monomerization (300-600 nm) of cyclobutyl pyrimidine dimers (in cis-syn configuration), which are formed between adjacent bases on the same DNA strand upon exposure to ultraviolet radiation.</text>
</comment>
<dbReference type="Pfam" id="PF03441">
    <property type="entry name" value="FAD_binding_7"/>
    <property type="match status" value="1"/>
</dbReference>
<evidence type="ECO:0000313" key="22">
    <source>
        <dbReference type="Proteomes" id="UP000077654"/>
    </source>
</evidence>
<dbReference type="FunFam" id="1.10.579.10:FF:000003">
    <property type="entry name" value="Deoxyribodipyrimidine photo-lyase"/>
    <property type="match status" value="1"/>
</dbReference>
<comment type="catalytic activity">
    <reaction evidence="14">
        <text>cyclobutadipyrimidine (in DNA) = 2 pyrimidine residues (in DNA).</text>
        <dbReference type="EC" id="4.1.99.3"/>
    </reaction>
</comment>
<reference evidence="21 22" key="1">
    <citation type="submission" date="2015-04" db="EMBL/GenBank/DDBJ databases">
        <title>Buchnera aphidicola assembly.</title>
        <authorList>
            <person name="Zhang Y."/>
        </authorList>
    </citation>
    <scope>NUCLEOTIDE SEQUENCE [LARGE SCALE GENOMIC DNA]</scope>
    <source>
        <strain evidence="21 22">SC</strain>
    </source>
</reference>
<evidence type="ECO:0000256" key="1">
    <source>
        <dbReference type="ARBA" id="ARBA00001932"/>
    </source>
</evidence>
<evidence type="ECO:0000256" key="6">
    <source>
        <dbReference type="ARBA" id="ARBA00022630"/>
    </source>
</evidence>
<accession>A0A172WDP2</accession>
<dbReference type="PRINTS" id="PR00147">
    <property type="entry name" value="DNAPHOTLYASE"/>
</dbReference>
<evidence type="ECO:0000256" key="15">
    <source>
        <dbReference type="ARBA" id="ARBA00059220"/>
    </source>
</evidence>
<feature type="binding site" evidence="17">
    <location>
        <begin position="279"/>
        <end position="286"/>
    </location>
    <ligand>
        <name>FAD</name>
        <dbReference type="ChEBI" id="CHEBI:57692"/>
    </ligand>
</feature>
<dbReference type="EMBL" id="CP011299">
    <property type="protein sequence ID" value="ANF17057.1"/>
    <property type="molecule type" value="Genomic_DNA"/>
</dbReference>
<dbReference type="InterPro" id="IPR006050">
    <property type="entry name" value="DNA_photolyase_N"/>
</dbReference>
<dbReference type="STRING" id="118110.XW81_01385"/>
<evidence type="ECO:0000256" key="19">
    <source>
        <dbReference type="RuleBase" id="RU004182"/>
    </source>
</evidence>
<dbReference type="Gene3D" id="1.25.40.80">
    <property type="match status" value="1"/>
</dbReference>
<dbReference type="SUPFAM" id="SSF48173">
    <property type="entry name" value="Cryptochrome/photolyase FAD-binding domain"/>
    <property type="match status" value="1"/>
</dbReference>
<dbReference type="SUPFAM" id="SSF52425">
    <property type="entry name" value="Cryptochrome/photolyase, N-terminal domain"/>
    <property type="match status" value="1"/>
</dbReference>
<dbReference type="GO" id="GO:0003677">
    <property type="term" value="F:DNA binding"/>
    <property type="evidence" value="ECO:0007669"/>
    <property type="project" value="UniProtKB-KW"/>
</dbReference>
<feature type="binding site" evidence="17">
    <location>
        <begin position="377"/>
        <end position="379"/>
    </location>
    <ligand>
        <name>FAD</name>
        <dbReference type="ChEBI" id="CHEBI:57692"/>
    </ligand>
</feature>
<proteinExistence type="inferred from homology"/>
<evidence type="ECO:0000259" key="20">
    <source>
        <dbReference type="PROSITE" id="PS51645"/>
    </source>
</evidence>
<dbReference type="AlphaFoldDB" id="A0A172WDP2"/>
<evidence type="ECO:0000256" key="7">
    <source>
        <dbReference type="ARBA" id="ARBA00022763"/>
    </source>
</evidence>
<dbReference type="NCBIfam" id="NF007955">
    <property type="entry name" value="PRK10674.1"/>
    <property type="match status" value="1"/>
</dbReference>
<dbReference type="PROSITE" id="PS00691">
    <property type="entry name" value="DNA_PHOTOLYASES_1_2"/>
    <property type="match status" value="1"/>
</dbReference>
<dbReference type="Pfam" id="PF00875">
    <property type="entry name" value="DNA_photolyase"/>
    <property type="match status" value="1"/>
</dbReference>
<dbReference type="PANTHER" id="PTHR11455:SF9">
    <property type="entry name" value="CRYPTOCHROME CIRCADIAN CLOCK 5 ISOFORM X1"/>
    <property type="match status" value="1"/>
</dbReference>
<evidence type="ECO:0000256" key="9">
    <source>
        <dbReference type="ARBA" id="ARBA00022991"/>
    </source>
</evidence>
<dbReference type="GO" id="GO:0003904">
    <property type="term" value="F:deoxyribodipyrimidine photo-lyase activity"/>
    <property type="evidence" value="ECO:0007669"/>
    <property type="project" value="UniProtKB-EC"/>
</dbReference>
<dbReference type="Gene3D" id="3.40.50.620">
    <property type="entry name" value="HUPs"/>
    <property type="match status" value="1"/>
</dbReference>
<evidence type="ECO:0000256" key="14">
    <source>
        <dbReference type="ARBA" id="ARBA00033999"/>
    </source>
</evidence>
<dbReference type="InterPro" id="IPR005101">
    <property type="entry name" value="Cryptochr/Photolyase_FAD-bd"/>
</dbReference>
<evidence type="ECO:0000256" key="3">
    <source>
        <dbReference type="ARBA" id="ARBA00011245"/>
    </source>
</evidence>
<comment type="similarity">
    <text evidence="2">Belongs to the DNA photolyase class-1 family.</text>
</comment>
<evidence type="ECO:0000256" key="13">
    <source>
        <dbReference type="ARBA" id="ARBA00031671"/>
    </source>
</evidence>
<feature type="binding site" evidence="17">
    <location>
        <position position="276"/>
    </location>
    <ligand>
        <name>FAD</name>
        <dbReference type="ChEBI" id="CHEBI:57692"/>
    </ligand>
</feature>
<dbReference type="OrthoDB" id="9772484at2"/>
<dbReference type="InterPro" id="IPR002081">
    <property type="entry name" value="Cryptochrome/DNA_photolyase_1"/>
</dbReference>
<keyword evidence="11" id="KW-0234">DNA repair</keyword>
<gene>
    <name evidence="21" type="ORF">XW81_01385</name>
</gene>
<dbReference type="RefSeq" id="WP_075474176.1">
    <property type="nucleotide sequence ID" value="NZ_CP011299.1"/>
</dbReference>
<dbReference type="InterPro" id="IPR014729">
    <property type="entry name" value="Rossmann-like_a/b/a_fold"/>
</dbReference>
<evidence type="ECO:0000256" key="16">
    <source>
        <dbReference type="ARBA" id="ARBA00083107"/>
    </source>
</evidence>
<dbReference type="InterPro" id="IPR036134">
    <property type="entry name" value="Crypto/Photolyase_FAD-like_sf"/>
</dbReference>
<feature type="domain" description="Photolyase/cryptochrome alpha/beta" evidence="20">
    <location>
        <begin position="2"/>
        <end position="136"/>
    </location>
</feature>
<dbReference type="GO" id="GO:0000719">
    <property type="term" value="P:photoreactive repair"/>
    <property type="evidence" value="ECO:0007669"/>
    <property type="project" value="UniProtKB-ARBA"/>
</dbReference>
<feature type="binding site" evidence="17">
    <location>
        <position position="226"/>
    </location>
    <ligand>
        <name>FAD</name>
        <dbReference type="ChEBI" id="CHEBI:57692"/>
    </ligand>
</feature>
<keyword evidence="6 17" id="KW-0285">Flavoprotein</keyword>
<evidence type="ECO:0000256" key="11">
    <source>
        <dbReference type="ARBA" id="ARBA00023204"/>
    </source>
</evidence>
<dbReference type="EC" id="4.1.99.3" evidence="4"/>
<evidence type="ECO:0000256" key="17">
    <source>
        <dbReference type="PIRSR" id="PIRSR602081-1"/>
    </source>
</evidence>
<feature type="site" description="Electron transfer via tryptophanyl radical" evidence="18">
    <location>
        <position position="311"/>
    </location>
</feature>
<keyword evidence="7" id="KW-0227">DNA damage</keyword>
<keyword evidence="9 19" id="KW-0157">Chromophore</keyword>
<dbReference type="Proteomes" id="UP000077654">
    <property type="component" value="Chromosome"/>
</dbReference>
<dbReference type="PROSITE" id="PS00394">
    <property type="entry name" value="DNA_PHOTOLYASES_1_1"/>
    <property type="match status" value="1"/>
</dbReference>
<dbReference type="PATRIC" id="fig|118110.3.peg.279"/>
<dbReference type="PROSITE" id="PS51645">
    <property type="entry name" value="PHR_CRY_ALPHA_BETA"/>
    <property type="match status" value="1"/>
</dbReference>
<dbReference type="InterPro" id="IPR018394">
    <property type="entry name" value="DNA_photolyase_1_CS_C"/>
</dbReference>
<dbReference type="GO" id="GO:0071949">
    <property type="term" value="F:FAD binding"/>
    <property type="evidence" value="ECO:0007669"/>
    <property type="project" value="TreeGrafter"/>
</dbReference>
<dbReference type="GO" id="GO:0009416">
    <property type="term" value="P:response to light stimulus"/>
    <property type="evidence" value="ECO:0007669"/>
    <property type="project" value="TreeGrafter"/>
</dbReference>
<evidence type="ECO:0000313" key="21">
    <source>
        <dbReference type="EMBL" id="ANF17057.1"/>
    </source>
</evidence>
<protein>
    <recommendedName>
        <fullName evidence="5">Deoxyribodipyrimidine photo-lyase</fullName>
        <ecNumber evidence="4">4.1.99.3</ecNumber>
    </recommendedName>
    <alternativeName>
        <fullName evidence="13">DNA photolyase</fullName>
    </alternativeName>
    <alternativeName>
        <fullName evidence="16">Photoreactivating enzyme</fullName>
    </alternativeName>
</protein>
<evidence type="ECO:0000256" key="10">
    <source>
        <dbReference type="ARBA" id="ARBA00023125"/>
    </source>
</evidence>
<evidence type="ECO:0000256" key="4">
    <source>
        <dbReference type="ARBA" id="ARBA00013149"/>
    </source>
</evidence>